<reference evidence="2" key="1">
    <citation type="submission" date="2020-08" db="EMBL/GenBank/DDBJ databases">
        <title>Genomic Encyclopedia of Type Strains, Phase IV (KMG-IV): sequencing the most valuable type-strain genomes for metagenomic binning, comparative biology and taxonomic classification.</title>
        <authorList>
            <person name="Goeker M."/>
        </authorList>
    </citation>
    <scope>NUCLEOTIDE SEQUENCE [LARGE SCALE GENOMIC DNA]</scope>
    <source>
        <strain evidence="2">DSM 105040</strain>
    </source>
</reference>
<sequence>MTDKPAMVDVSSLPALLQAEDWAGAERLLRRAAKDRRAPAQVFYNLGKVLEAGGKAPQSGAWYRRAVAVEPGYANAWFELGRWAVAAEDLVLAEQAFARAARLVPQDIDAWRNLGRVRLRRGQWAQARTAWLHLGDDAEARVALYRVTAELGEDTGAARAALLSDPALRPQAMKALTRVAKGAVPLRFPKL</sequence>
<dbReference type="Gene3D" id="1.25.40.10">
    <property type="entry name" value="Tetratricopeptide repeat domain"/>
    <property type="match status" value="1"/>
</dbReference>
<evidence type="ECO:0000313" key="3">
    <source>
        <dbReference type="Proteomes" id="UP000585681"/>
    </source>
</evidence>
<evidence type="ECO:0000256" key="1">
    <source>
        <dbReference type="PROSITE-ProRule" id="PRU00339"/>
    </source>
</evidence>
<dbReference type="InterPro" id="IPR011990">
    <property type="entry name" value="TPR-like_helical_dom_sf"/>
</dbReference>
<dbReference type="PANTHER" id="PTHR44809:SF1">
    <property type="entry name" value="PROTEIN O-MANNOSYL-TRANSFERASE TMTC1"/>
    <property type="match status" value="1"/>
</dbReference>
<dbReference type="EMBL" id="JACIEQ010000005">
    <property type="protein sequence ID" value="MBB4023482.1"/>
    <property type="molecule type" value="Genomic_DNA"/>
</dbReference>
<dbReference type="SUPFAM" id="SSF48452">
    <property type="entry name" value="TPR-like"/>
    <property type="match status" value="1"/>
</dbReference>
<keyword evidence="3" id="KW-1185">Reference proteome</keyword>
<proteinExistence type="predicted"/>
<gene>
    <name evidence="2" type="ORF">GGR17_003311</name>
</gene>
<name>A0A840CHA2_9RHOB</name>
<dbReference type="Proteomes" id="UP000585681">
    <property type="component" value="Unassembled WGS sequence"/>
</dbReference>
<dbReference type="PANTHER" id="PTHR44809">
    <property type="match status" value="1"/>
</dbReference>
<accession>A0A840CHA2</accession>
<organism evidence="2 3">
    <name type="scientific">Actibacterium naphthalenivorans</name>
    <dbReference type="NCBI Taxonomy" id="1614693"/>
    <lineage>
        <taxon>Bacteria</taxon>
        <taxon>Pseudomonadati</taxon>
        <taxon>Pseudomonadota</taxon>
        <taxon>Alphaproteobacteria</taxon>
        <taxon>Rhodobacterales</taxon>
        <taxon>Roseobacteraceae</taxon>
        <taxon>Actibacterium</taxon>
    </lineage>
</organism>
<protein>
    <submittedName>
        <fullName evidence="2">Tetratricopeptide (TPR) repeat protein</fullName>
    </submittedName>
</protein>
<dbReference type="InterPro" id="IPR052943">
    <property type="entry name" value="TMTC_O-mannosyl-trnsfr"/>
</dbReference>
<dbReference type="InterPro" id="IPR019734">
    <property type="entry name" value="TPR_rpt"/>
</dbReference>
<evidence type="ECO:0000313" key="2">
    <source>
        <dbReference type="EMBL" id="MBB4023482.1"/>
    </source>
</evidence>
<feature type="repeat" description="TPR" evidence="1">
    <location>
        <begin position="74"/>
        <end position="107"/>
    </location>
</feature>
<dbReference type="PROSITE" id="PS50005">
    <property type="entry name" value="TPR"/>
    <property type="match status" value="1"/>
</dbReference>
<keyword evidence="1" id="KW-0802">TPR repeat</keyword>
<comment type="caution">
    <text evidence="2">The sequence shown here is derived from an EMBL/GenBank/DDBJ whole genome shotgun (WGS) entry which is preliminary data.</text>
</comment>
<dbReference type="AlphaFoldDB" id="A0A840CHA2"/>
<dbReference type="RefSeq" id="WP_082386657.1">
    <property type="nucleotide sequence ID" value="NZ_JACIEQ010000005.1"/>
</dbReference>
<dbReference type="Pfam" id="PF13432">
    <property type="entry name" value="TPR_16"/>
    <property type="match status" value="2"/>
</dbReference>